<comment type="similarity">
    <text evidence="2">Belongs to the neuropeptide B/W family.</text>
</comment>
<dbReference type="Pfam" id="PF15180">
    <property type="entry name" value="NPBW"/>
    <property type="match status" value="1"/>
</dbReference>
<dbReference type="PANTHER" id="PTHR28553:SF2">
    <property type="entry name" value="NEUROPEPTIDE W"/>
    <property type="match status" value="1"/>
</dbReference>
<dbReference type="InterPro" id="IPR013297">
    <property type="entry name" value="Neuropept_BW_pre"/>
</dbReference>
<dbReference type="Proteomes" id="UP000186698">
    <property type="component" value="Chromosome 9_10S"/>
</dbReference>
<gene>
    <name evidence="9" type="primary">LOC121399091</name>
</gene>
<feature type="signal peptide" evidence="7">
    <location>
        <begin position="1"/>
        <end position="27"/>
    </location>
</feature>
<dbReference type="GO" id="GO:0007186">
    <property type="term" value="P:G protein-coupled receptor signaling pathway"/>
    <property type="evidence" value="ECO:0000318"/>
    <property type="project" value="GO_Central"/>
</dbReference>
<dbReference type="PRINTS" id="PR01888">
    <property type="entry name" value="NROPEPTIDEBW"/>
</dbReference>
<evidence type="ECO:0000256" key="4">
    <source>
        <dbReference type="ARBA" id="ARBA00022685"/>
    </source>
</evidence>
<evidence type="ECO:0000256" key="2">
    <source>
        <dbReference type="ARBA" id="ARBA00005292"/>
    </source>
</evidence>
<feature type="region of interest" description="Disordered" evidence="6">
    <location>
        <begin position="116"/>
        <end position="213"/>
    </location>
</feature>
<feature type="compositionally biased region" description="Basic and acidic residues" evidence="6">
    <location>
        <begin position="116"/>
        <end position="128"/>
    </location>
</feature>
<evidence type="ECO:0000256" key="1">
    <source>
        <dbReference type="ARBA" id="ARBA00004613"/>
    </source>
</evidence>
<keyword evidence="5 7" id="KW-0732">Signal</keyword>
<organism evidence="8 9">
    <name type="scientific">Xenopus laevis</name>
    <name type="common">African clawed frog</name>
    <dbReference type="NCBI Taxonomy" id="8355"/>
    <lineage>
        <taxon>Eukaryota</taxon>
        <taxon>Metazoa</taxon>
        <taxon>Chordata</taxon>
        <taxon>Craniata</taxon>
        <taxon>Vertebrata</taxon>
        <taxon>Euteleostomi</taxon>
        <taxon>Amphibia</taxon>
        <taxon>Batrachia</taxon>
        <taxon>Anura</taxon>
        <taxon>Pipoidea</taxon>
        <taxon>Pipidae</taxon>
        <taxon>Xenopodinae</taxon>
        <taxon>Xenopus</taxon>
        <taxon>Xenopus</taxon>
    </lineage>
</organism>
<evidence type="ECO:0000256" key="7">
    <source>
        <dbReference type="SAM" id="SignalP"/>
    </source>
</evidence>
<reference evidence="9" key="1">
    <citation type="submission" date="2025-08" db="UniProtKB">
        <authorList>
            <consortium name="RefSeq"/>
        </authorList>
    </citation>
    <scope>IDENTIFICATION</scope>
    <source>
        <strain evidence="9">J_2021</strain>
        <tissue evidence="9">Erythrocytes</tissue>
    </source>
</reference>
<sequence>MMGRPVPNAWWWFLGLLFLLVPQPGTPWYKHSASPRYHTVGRASGLLIGVRGSPYLWRRQLTGNNVDEKLQGEPEGMKVAQGAERSNFLPDPRETPERWEKQIELERSLEQVRRDLQDKEEVQWDRRSLQGTGEQKRRLQSPAEDQGLYKEERSNFPGEEDNLPHSTPEEQEPGNILPGNQKREANMQGESSQPWTRSRSDPEAWNTESLPSGSWNGDQFSCDDFKLIFYKFLCNSSLRFLSHTPLRARRRRTSDELGGLH</sequence>
<dbReference type="AlphaFoldDB" id="A0A8J1LZD9"/>
<evidence type="ECO:0000256" key="6">
    <source>
        <dbReference type="SAM" id="MobiDB-lite"/>
    </source>
</evidence>
<proteinExistence type="inferred from homology"/>
<evidence type="ECO:0000313" key="8">
    <source>
        <dbReference type="Proteomes" id="UP000186698"/>
    </source>
</evidence>
<evidence type="ECO:0000256" key="3">
    <source>
        <dbReference type="ARBA" id="ARBA00022525"/>
    </source>
</evidence>
<dbReference type="GO" id="GO:0001664">
    <property type="term" value="F:G protein-coupled receptor binding"/>
    <property type="evidence" value="ECO:0000318"/>
    <property type="project" value="GO_Central"/>
</dbReference>
<keyword evidence="4" id="KW-0165">Cleavage on pair of basic residues</keyword>
<evidence type="ECO:0000256" key="5">
    <source>
        <dbReference type="ARBA" id="ARBA00022729"/>
    </source>
</evidence>
<keyword evidence="3" id="KW-0964">Secreted</keyword>
<comment type="subcellular location">
    <subcellularLocation>
        <location evidence="1">Secreted</location>
    </subcellularLocation>
</comment>
<feature type="compositionally biased region" description="Polar residues" evidence="6">
    <location>
        <begin position="188"/>
        <end position="197"/>
    </location>
</feature>
<dbReference type="PANTHER" id="PTHR28553">
    <property type="entry name" value="NEUROPEPTIDE B"/>
    <property type="match status" value="1"/>
</dbReference>
<evidence type="ECO:0000313" key="9">
    <source>
        <dbReference type="RefSeq" id="XP_041434858.1"/>
    </source>
</evidence>
<dbReference type="RefSeq" id="XP_041434858.1">
    <property type="nucleotide sequence ID" value="XM_041578924.1"/>
</dbReference>
<protein>
    <submittedName>
        <fullName evidence="9">Uncharacterized protein LOC121399091</fullName>
    </submittedName>
</protein>
<accession>A0A8J1LZD9</accession>
<dbReference type="GO" id="GO:0007631">
    <property type="term" value="P:feeding behavior"/>
    <property type="evidence" value="ECO:0000318"/>
    <property type="project" value="GO_Central"/>
</dbReference>
<dbReference type="GeneID" id="121399091"/>
<keyword evidence="8" id="KW-1185">Reference proteome</keyword>
<feature type="region of interest" description="Disordered" evidence="6">
    <location>
        <begin position="73"/>
        <end position="97"/>
    </location>
</feature>
<dbReference type="OrthoDB" id="9942334at2759"/>
<name>A0A8J1LZD9_XENLA</name>
<feature type="chain" id="PRO_5035155902" evidence="7">
    <location>
        <begin position="28"/>
        <end position="261"/>
    </location>
</feature>
<dbReference type="CTD" id="121399091"/>
<dbReference type="GO" id="GO:0005576">
    <property type="term" value="C:extracellular region"/>
    <property type="evidence" value="ECO:0007669"/>
    <property type="project" value="UniProtKB-SubCell"/>
</dbReference>
<dbReference type="KEGG" id="xla:121399091"/>